<dbReference type="AlphaFoldDB" id="A0A498JQF6"/>
<evidence type="ECO:0000313" key="2">
    <source>
        <dbReference type="Proteomes" id="UP000290289"/>
    </source>
</evidence>
<accession>A0A498JQF6</accession>
<sequence length="217" mass="24922">MYLLYCFREAQILYPILEEWRSTAPLAIEQHGLYATLSSQTHFGLMDIGRKKLSGYRLRHPCEEFMTLNFLLDLTVLKFNFFNAPRRLIILFHDESSKRLRGILESALLFSSGNLSSLNLGLKQLVLPTWNLITVTGFETTVRNWEGLESTALVGNYFSNIPQLIVMCQLKRILSIPTTLIYVNNLASQSLHKPNGIRSFLCVWDSFLISAGWKWNS</sequence>
<keyword evidence="2" id="KW-1185">Reference proteome</keyword>
<protein>
    <submittedName>
        <fullName evidence="1">Uncharacterized protein</fullName>
    </submittedName>
</protein>
<dbReference type="EMBL" id="RDQH01000332">
    <property type="protein sequence ID" value="RXH95491.1"/>
    <property type="molecule type" value="Genomic_DNA"/>
</dbReference>
<proteinExistence type="predicted"/>
<evidence type="ECO:0000313" key="1">
    <source>
        <dbReference type="EMBL" id="RXH95491.1"/>
    </source>
</evidence>
<comment type="caution">
    <text evidence="1">The sequence shown here is derived from an EMBL/GenBank/DDBJ whole genome shotgun (WGS) entry which is preliminary data.</text>
</comment>
<reference evidence="1 2" key="1">
    <citation type="submission" date="2018-10" db="EMBL/GenBank/DDBJ databases">
        <title>A high-quality apple genome assembly.</title>
        <authorList>
            <person name="Hu J."/>
        </authorList>
    </citation>
    <scope>NUCLEOTIDE SEQUENCE [LARGE SCALE GENOMIC DNA]</scope>
    <source>
        <strain evidence="2">cv. HFTH1</strain>
        <tissue evidence="1">Young leaf</tissue>
    </source>
</reference>
<dbReference type="Proteomes" id="UP000290289">
    <property type="component" value="Chromosome 6"/>
</dbReference>
<name>A0A498JQF6_MALDO</name>
<gene>
    <name evidence="1" type="ORF">DVH24_007991</name>
</gene>
<organism evidence="1 2">
    <name type="scientific">Malus domestica</name>
    <name type="common">Apple</name>
    <name type="synonym">Pyrus malus</name>
    <dbReference type="NCBI Taxonomy" id="3750"/>
    <lineage>
        <taxon>Eukaryota</taxon>
        <taxon>Viridiplantae</taxon>
        <taxon>Streptophyta</taxon>
        <taxon>Embryophyta</taxon>
        <taxon>Tracheophyta</taxon>
        <taxon>Spermatophyta</taxon>
        <taxon>Magnoliopsida</taxon>
        <taxon>eudicotyledons</taxon>
        <taxon>Gunneridae</taxon>
        <taxon>Pentapetalae</taxon>
        <taxon>rosids</taxon>
        <taxon>fabids</taxon>
        <taxon>Rosales</taxon>
        <taxon>Rosaceae</taxon>
        <taxon>Amygdaloideae</taxon>
        <taxon>Maleae</taxon>
        <taxon>Malus</taxon>
    </lineage>
</organism>